<dbReference type="Pfam" id="PF02743">
    <property type="entry name" value="dCache_1"/>
    <property type="match status" value="1"/>
</dbReference>
<feature type="domain" description="HAMP" evidence="12">
    <location>
        <begin position="307"/>
        <end position="359"/>
    </location>
</feature>
<organism evidence="13 14">
    <name type="scientific">Coprothermobacter proteolyticus (strain ATCC 35245 / DSM 5265 / OCM 4 / BT)</name>
    <dbReference type="NCBI Taxonomy" id="309798"/>
    <lineage>
        <taxon>Bacteria</taxon>
        <taxon>Pseudomonadati</taxon>
        <taxon>Coprothermobacterota</taxon>
        <taxon>Coprothermobacteria</taxon>
        <taxon>Coprothermobacterales</taxon>
        <taxon>Coprothermobacteraceae</taxon>
        <taxon>Coprothermobacter</taxon>
    </lineage>
</organism>
<dbReference type="GO" id="GO:0006935">
    <property type="term" value="P:chemotaxis"/>
    <property type="evidence" value="ECO:0007669"/>
    <property type="project" value="UniProtKB-KW"/>
</dbReference>
<evidence type="ECO:0000256" key="3">
    <source>
        <dbReference type="ARBA" id="ARBA00022500"/>
    </source>
</evidence>
<dbReference type="InterPro" id="IPR029151">
    <property type="entry name" value="Sensor-like_sf"/>
</dbReference>
<reference evidence="13 14" key="2">
    <citation type="journal article" date="2014" name="Genome Announc.">
        <title>Complete Genome Sequence of Coprothermobacter proteolyticus DSM 5265.</title>
        <authorList>
            <person name="Alexiev A."/>
            <person name="Coil D.A."/>
            <person name="Badger J.H."/>
            <person name="Enticknap J."/>
            <person name="Ward N."/>
            <person name="Robb F.T."/>
            <person name="Eisen J.A."/>
        </authorList>
    </citation>
    <scope>NUCLEOTIDE SEQUENCE [LARGE SCALE GENOMIC DNA]</scope>
    <source>
        <strain evidence="14">ATCC 35245 / DSM 5265 / OCM 4 / BT</strain>
    </source>
</reference>
<dbReference type="EMBL" id="CP001145">
    <property type="protein sequence ID" value="ACI17125.1"/>
    <property type="molecule type" value="Genomic_DNA"/>
</dbReference>
<gene>
    <name evidence="13" type="ordered locus">COPRO5265_1528</name>
</gene>
<evidence type="ECO:0000256" key="7">
    <source>
        <dbReference type="ARBA" id="ARBA00023224"/>
    </source>
</evidence>
<protein>
    <submittedName>
        <fullName evidence="13">Methyl-accepting chemotaxis protein (MCP) signaling domain</fullName>
    </submittedName>
</protein>
<dbReference type="InterPro" id="IPR033479">
    <property type="entry name" value="dCache_1"/>
</dbReference>
<keyword evidence="7 9" id="KW-0807">Transducer</keyword>
<evidence type="ECO:0000256" key="10">
    <source>
        <dbReference type="SAM" id="Phobius"/>
    </source>
</evidence>
<dbReference type="Proteomes" id="UP000001732">
    <property type="component" value="Chromosome"/>
</dbReference>
<dbReference type="RefSeq" id="WP_012543777.1">
    <property type="nucleotide sequence ID" value="NC_011295.1"/>
</dbReference>
<evidence type="ECO:0000313" key="13">
    <source>
        <dbReference type="EMBL" id="ACI17125.1"/>
    </source>
</evidence>
<dbReference type="Gene3D" id="6.10.340.10">
    <property type="match status" value="1"/>
</dbReference>
<dbReference type="CDD" id="cd12913">
    <property type="entry name" value="PDC1_MCP_like"/>
    <property type="match status" value="1"/>
</dbReference>
<feature type="transmembrane region" description="Helical" evidence="10">
    <location>
        <begin position="282"/>
        <end position="303"/>
    </location>
</feature>
<evidence type="ECO:0000256" key="5">
    <source>
        <dbReference type="ARBA" id="ARBA00022989"/>
    </source>
</evidence>
<dbReference type="CDD" id="cd06225">
    <property type="entry name" value="HAMP"/>
    <property type="match status" value="1"/>
</dbReference>
<dbReference type="SMART" id="SM00283">
    <property type="entry name" value="MA"/>
    <property type="match status" value="1"/>
</dbReference>
<sequence>MKTKSLKLKLSLTIVVTALIPLLLLGVVVAYRTAGNIRSLVSNQLQTQNAADASSILAFTDIHGYLASYLASSDSVISLAESGDFTILQQVLAMFDTALKEYPSTMNVYVGTKDGLMFIRPEQELPADFDPRTRPWYEEAIANPNSYIVTEPYTDAGSKKTVISVAKAISSNGEYVGAIGIDFEINKVVEEIFGDTGDTQKYLINGSGKVLLASKNASIKADTDLNTENLFKQVQEASSKGGLFEFSYKGNNSYALAMQLPNGWYFLSLVPRTVVSQPISSIIFTTLIIGALALIFAILLGFISTQNMLIKPIEKLRTSVSAVAKGDLTSTVEVSSKDEIGEMAQDINTMIQALNEIMTTSTEAARKLSNAATNLAALTEETSASVEEVTAQSGEVATNAEATYRAIEDFTGGVDQVSRTAQSIASDAQNLAQQTGNIRQSAEEGQMRIAQVVENSEKALQNTDRTDRTMQKLTEDAKSISSIVKTINQIAEQTNLLALNAAIEAARAGEAGKGFAVVADEIRKLAEKSQQATENIAHILDIIQKRISAVSGSVGENLLSVQEAVQRARETQQQFSTILQEVIKVASTAESFAASAEELSASTEELNAAADTAIKPVQTIADQVHQISEVLKQQSQAVYQVAQEASSIEELANQLRQIAEKFVLQ</sequence>
<dbReference type="KEGG" id="cpo:COPRO5265_1528"/>
<keyword evidence="2" id="KW-1003">Cell membrane</keyword>
<evidence type="ECO:0000256" key="9">
    <source>
        <dbReference type="PROSITE-ProRule" id="PRU00284"/>
    </source>
</evidence>
<dbReference type="PROSITE" id="PS50111">
    <property type="entry name" value="CHEMOTAXIS_TRANSDUC_2"/>
    <property type="match status" value="1"/>
</dbReference>
<keyword evidence="5 10" id="KW-1133">Transmembrane helix</keyword>
<comment type="similarity">
    <text evidence="8">Belongs to the methyl-accepting chemotaxis (MCP) protein family.</text>
</comment>
<evidence type="ECO:0000259" key="12">
    <source>
        <dbReference type="PROSITE" id="PS50885"/>
    </source>
</evidence>
<dbReference type="PROSITE" id="PS50885">
    <property type="entry name" value="HAMP"/>
    <property type="match status" value="1"/>
</dbReference>
<dbReference type="CDD" id="cd11386">
    <property type="entry name" value="MCP_signal"/>
    <property type="match status" value="1"/>
</dbReference>
<keyword evidence="14" id="KW-1185">Reference proteome</keyword>
<keyword evidence="4 10" id="KW-0812">Transmembrane</keyword>
<evidence type="ECO:0000256" key="1">
    <source>
        <dbReference type="ARBA" id="ARBA00004651"/>
    </source>
</evidence>
<evidence type="ECO:0000256" key="8">
    <source>
        <dbReference type="ARBA" id="ARBA00029447"/>
    </source>
</evidence>
<comment type="subcellular location">
    <subcellularLocation>
        <location evidence="1">Cell membrane</location>
        <topology evidence="1">Multi-pass membrane protein</topology>
    </subcellularLocation>
</comment>
<evidence type="ECO:0000256" key="4">
    <source>
        <dbReference type="ARBA" id="ARBA00022692"/>
    </source>
</evidence>
<name>B5Y6A5_COPPD</name>
<dbReference type="AlphaFoldDB" id="B5Y6A5"/>
<dbReference type="Gene3D" id="3.30.450.20">
    <property type="entry name" value="PAS domain"/>
    <property type="match status" value="2"/>
</dbReference>
<evidence type="ECO:0000256" key="2">
    <source>
        <dbReference type="ARBA" id="ARBA00022475"/>
    </source>
</evidence>
<dbReference type="OrthoDB" id="7293398at2"/>
<dbReference type="InterPro" id="IPR004089">
    <property type="entry name" value="MCPsignal_dom"/>
</dbReference>
<feature type="domain" description="Methyl-accepting transducer" evidence="11">
    <location>
        <begin position="378"/>
        <end position="614"/>
    </location>
</feature>
<dbReference type="Gene3D" id="1.10.287.950">
    <property type="entry name" value="Methyl-accepting chemotaxis protein"/>
    <property type="match status" value="1"/>
</dbReference>
<keyword evidence="6 10" id="KW-0472">Membrane</keyword>
<dbReference type="SMART" id="SM00304">
    <property type="entry name" value="HAMP"/>
    <property type="match status" value="1"/>
</dbReference>
<dbReference type="PANTHER" id="PTHR32089:SF112">
    <property type="entry name" value="LYSOZYME-LIKE PROTEIN-RELATED"/>
    <property type="match status" value="1"/>
</dbReference>
<dbReference type="InterPro" id="IPR003660">
    <property type="entry name" value="HAMP_dom"/>
</dbReference>
<keyword evidence="3" id="KW-0145">Chemotaxis</keyword>
<dbReference type="eggNOG" id="COG0840">
    <property type="taxonomic scope" value="Bacteria"/>
</dbReference>
<dbReference type="Pfam" id="PF00672">
    <property type="entry name" value="HAMP"/>
    <property type="match status" value="1"/>
</dbReference>
<dbReference type="HOGENOM" id="CLU_000445_107_19_9"/>
<dbReference type="SUPFAM" id="SSF58104">
    <property type="entry name" value="Methyl-accepting chemotaxis protein (MCP) signaling domain"/>
    <property type="match status" value="1"/>
</dbReference>
<accession>B5Y6A5</accession>
<dbReference type="GO" id="GO:0007165">
    <property type="term" value="P:signal transduction"/>
    <property type="evidence" value="ECO:0007669"/>
    <property type="project" value="UniProtKB-KW"/>
</dbReference>
<dbReference type="SUPFAM" id="SSF103190">
    <property type="entry name" value="Sensory domain-like"/>
    <property type="match status" value="1"/>
</dbReference>
<dbReference type="STRING" id="309798.COPRO5265_1528"/>
<dbReference type="PANTHER" id="PTHR32089">
    <property type="entry name" value="METHYL-ACCEPTING CHEMOTAXIS PROTEIN MCPB"/>
    <property type="match status" value="1"/>
</dbReference>
<proteinExistence type="inferred from homology"/>
<evidence type="ECO:0000256" key="6">
    <source>
        <dbReference type="ARBA" id="ARBA00023136"/>
    </source>
</evidence>
<evidence type="ECO:0000259" key="11">
    <source>
        <dbReference type="PROSITE" id="PS50111"/>
    </source>
</evidence>
<reference evidence="14" key="1">
    <citation type="submission" date="2008-08" db="EMBL/GenBank/DDBJ databases">
        <title>The complete genome sequence of Coprothermobacter proteolyticus strain ATCC 5245 / DSM 5265 / BT.</title>
        <authorList>
            <person name="Dodson R.J."/>
            <person name="Durkin A.S."/>
            <person name="Wu M."/>
            <person name="Eisen J."/>
            <person name="Sutton G."/>
        </authorList>
    </citation>
    <scope>NUCLEOTIDE SEQUENCE [LARGE SCALE GENOMIC DNA]</scope>
    <source>
        <strain evidence="14">ATCC 35245 / DSM 5265 / OCM 4 / BT</strain>
    </source>
</reference>
<dbReference type="GO" id="GO:0005886">
    <property type="term" value="C:plasma membrane"/>
    <property type="evidence" value="ECO:0007669"/>
    <property type="project" value="UniProtKB-SubCell"/>
</dbReference>
<dbReference type="Pfam" id="PF00015">
    <property type="entry name" value="MCPsignal"/>
    <property type="match status" value="1"/>
</dbReference>
<evidence type="ECO:0000313" key="14">
    <source>
        <dbReference type="Proteomes" id="UP000001732"/>
    </source>
</evidence>